<dbReference type="Proteomes" id="UP000275267">
    <property type="component" value="Unassembled WGS sequence"/>
</dbReference>
<dbReference type="EMBL" id="PQIB02000012">
    <property type="protein sequence ID" value="RLM79529.1"/>
    <property type="molecule type" value="Genomic_DNA"/>
</dbReference>
<gene>
    <name evidence="3" type="ORF">C2845_PM12G08650</name>
</gene>
<feature type="transmembrane region" description="Helical" evidence="2">
    <location>
        <begin position="41"/>
        <end position="65"/>
    </location>
</feature>
<sequence length="256" mass="27749">MRQLLRLRLSNVVVTLDLLLRLLLLLFLLVVALVVPLRLLLLLLAVAVVVLLSFLLLLLVAAVIILPCLLLLLLLVFVFIAVDLLLRLFIILLLAFSGQLPGRELLLAVAVRVRPIGVRLRDGLHHHLLPGHLSVTGHRVVHDAVVAVRQEEESLTVRNRVHLSCGHGCGGGVGGELGFVGNAVSDGHEGEDDEEGHVGRDAEGHGGVQAQWRVCLGFRPWGMECGGGLDRRKRRRPIELGGGGYLCRRSSSVGST</sequence>
<evidence type="ECO:0000256" key="1">
    <source>
        <dbReference type="SAM" id="MobiDB-lite"/>
    </source>
</evidence>
<reference evidence="4" key="1">
    <citation type="journal article" date="2019" name="Nat. Commun.">
        <title>The genome of broomcorn millet.</title>
        <authorList>
            <person name="Zou C."/>
            <person name="Miki D."/>
            <person name="Li D."/>
            <person name="Tang Q."/>
            <person name="Xiao L."/>
            <person name="Rajput S."/>
            <person name="Deng P."/>
            <person name="Jia W."/>
            <person name="Huang R."/>
            <person name="Zhang M."/>
            <person name="Sun Y."/>
            <person name="Hu J."/>
            <person name="Fu X."/>
            <person name="Schnable P.S."/>
            <person name="Li F."/>
            <person name="Zhang H."/>
            <person name="Feng B."/>
            <person name="Zhu X."/>
            <person name="Liu R."/>
            <person name="Schnable J.C."/>
            <person name="Zhu J.-K."/>
            <person name="Zhang H."/>
        </authorList>
    </citation>
    <scope>NUCLEOTIDE SEQUENCE [LARGE SCALE GENOMIC DNA]</scope>
</reference>
<organism evidence="3 4">
    <name type="scientific">Panicum miliaceum</name>
    <name type="common">Proso millet</name>
    <name type="synonym">Broomcorn millet</name>
    <dbReference type="NCBI Taxonomy" id="4540"/>
    <lineage>
        <taxon>Eukaryota</taxon>
        <taxon>Viridiplantae</taxon>
        <taxon>Streptophyta</taxon>
        <taxon>Embryophyta</taxon>
        <taxon>Tracheophyta</taxon>
        <taxon>Spermatophyta</taxon>
        <taxon>Magnoliopsida</taxon>
        <taxon>Liliopsida</taxon>
        <taxon>Poales</taxon>
        <taxon>Poaceae</taxon>
        <taxon>PACMAD clade</taxon>
        <taxon>Panicoideae</taxon>
        <taxon>Panicodae</taxon>
        <taxon>Paniceae</taxon>
        <taxon>Panicinae</taxon>
        <taxon>Panicum</taxon>
        <taxon>Panicum sect. Panicum</taxon>
    </lineage>
</organism>
<proteinExistence type="predicted"/>
<evidence type="ECO:0000313" key="3">
    <source>
        <dbReference type="EMBL" id="RLM79529.1"/>
    </source>
</evidence>
<feature type="transmembrane region" description="Helical" evidence="2">
    <location>
        <begin position="12"/>
        <end position="35"/>
    </location>
</feature>
<accession>A0A3L6QH42</accession>
<feature type="transmembrane region" description="Helical" evidence="2">
    <location>
        <begin position="72"/>
        <end position="96"/>
    </location>
</feature>
<evidence type="ECO:0000256" key="2">
    <source>
        <dbReference type="SAM" id="Phobius"/>
    </source>
</evidence>
<keyword evidence="2" id="KW-0472">Membrane</keyword>
<keyword evidence="2" id="KW-1133">Transmembrane helix</keyword>
<keyword evidence="2" id="KW-0812">Transmembrane</keyword>
<comment type="caution">
    <text evidence="3">The sequence shown here is derived from an EMBL/GenBank/DDBJ whole genome shotgun (WGS) entry which is preliminary data.</text>
</comment>
<keyword evidence="4" id="KW-1185">Reference proteome</keyword>
<protein>
    <submittedName>
        <fullName evidence="3">Uncharacterized protein</fullName>
    </submittedName>
</protein>
<evidence type="ECO:0000313" key="4">
    <source>
        <dbReference type="Proteomes" id="UP000275267"/>
    </source>
</evidence>
<feature type="region of interest" description="Disordered" evidence="1">
    <location>
        <begin position="185"/>
        <end position="205"/>
    </location>
</feature>
<dbReference type="AlphaFoldDB" id="A0A3L6QH42"/>
<name>A0A3L6QH42_PANMI</name>